<dbReference type="InterPro" id="IPR026341">
    <property type="entry name" value="T9SS_type_B"/>
</dbReference>
<proteinExistence type="predicted"/>
<keyword evidence="4" id="KW-1185">Reference proteome</keyword>
<reference evidence="3 4" key="1">
    <citation type="submission" date="2017-12" db="EMBL/GenBank/DDBJ databases">
        <title>The draft genome sequence of Brumimicrobium saltpan LHR20.</title>
        <authorList>
            <person name="Do Z.-J."/>
            <person name="Luo H.-R."/>
        </authorList>
    </citation>
    <scope>NUCLEOTIDE SEQUENCE [LARGE SCALE GENOMIC DNA]</scope>
    <source>
        <strain evidence="3 4">LHR20</strain>
    </source>
</reference>
<gene>
    <name evidence="3" type="ORF">CW751_04415</name>
</gene>
<dbReference type="InterPro" id="IPR000601">
    <property type="entry name" value="PKD_dom"/>
</dbReference>
<sequence length="1227" mass="133190">MKLLRNIFLILSFSLISYEVTACHALALINPISDPIAGAIRVTASSNAVTCGCDEYWMDVEVRCIGEPFDGAPFNPGFHGPLSTYPYFQSAQILKPNCVQVQYPWVTIPYSSLCPGIQYQVRMRENHNGEVGPWTAPMPFTVPGTVDPLQVAVAPNNPSVCIGDCVTLTASVVGGCGLAPLYDWSHGGNSASTTVCPTVTTTYTVTVTEQCSNLTRTESITVNVLPTPVPGTASANPGVVCMGETANLSLTGHDGNIQWQSSQNPGGPWTNIPGATTANAVSPPLNTDMCFRAEVSGCGPTAYSAPVCVTVEPRPVLTISNATICEGQSTGLTSTVDIPGGTYLWTPTGQTTADLINVSPATTTTYNLRYILNGCEVNETGTVTVNPQPTILNLVDETICDGESTTITATPDVPGGNFTWTPNIGTTNSETVTPSLGVNTYTIDYEISGCTYSESVDITVNPVPDITIVPQEICEGETATLTATPDLPGGTYLWTPNGEVTQSISHTPANTSNYGVTYTLDGCTTTENADITVRPLPVASFTFTEVCEDVNTTLNSTSTVDAPANITNYDWDINTNGSIEYTNQNVSHDFNGYGTYDVNLLVTTNHGCTDQITQSMTVHPLPVIDFNANPLCLGDPTSFTDLTTVPVGGNITTWNWDFADGGTANTQNPQNTYATHGVYNVILETTTDQGCVDQITKPIEIFQLPNADFTFTNDCFYDDISFQNTSSPNATLFEWNFDDGTAINSAEHPDHLYANPGTYDVELIVNTIDGCESSTSKTVIAYAKPNAEFSVDPTCYNTSSIYTDLSSINDIDGDVINDWYWDFGDGNSATNASPTHQYAGENVYPTTLIVTSNFGCKDTFETNSVVWPLPNVNFTPTDVCLNFATEFNDISTISNQNTSNSIVAWNWDFLDGNSSTLPNPTHTYTSDGSYNVNLEVTSNNGCTYDSTIIVTVHPKPVADFTGTELTSCSPVCFNINSTSTVNAPATISNYEWELSDGRSYSSTSPNWSDCIKNNTGNTATYGVKLTVTTNHGCIDTHEETNYINVYHNPIANFTYSPAEIDVLDPVIQTTNNSMYADSYEWTVFKHGIQNEFEPEFEFAPVPEEYPMRLIASTHEGCIDTAFSAVRVNDRLVLYVPNTFTPDRDDYNETFQPQFTSGFDPYTFNMKIFNRWGEIVFESNNASVGWDGSYGTDRSGPVKDGTYIWKIIFKETGKDKRHVMQGHVNLLR</sequence>
<feature type="domain" description="PKD" evidence="2">
    <location>
        <begin position="563"/>
        <end position="618"/>
    </location>
</feature>
<dbReference type="AlphaFoldDB" id="A0A2I0R409"/>
<evidence type="ECO:0000313" key="3">
    <source>
        <dbReference type="EMBL" id="PKR81308.1"/>
    </source>
</evidence>
<dbReference type="EMBL" id="PJNI01000003">
    <property type="protein sequence ID" value="PKR81308.1"/>
    <property type="molecule type" value="Genomic_DNA"/>
</dbReference>
<dbReference type="Pfam" id="PF13585">
    <property type="entry name" value="CHU_C"/>
    <property type="match status" value="1"/>
</dbReference>
<feature type="chain" id="PRO_5014165303" description="PKD domain-containing protein" evidence="1">
    <location>
        <begin position="23"/>
        <end position="1227"/>
    </location>
</feature>
<dbReference type="NCBIfam" id="TIGR04131">
    <property type="entry name" value="Bac_Flav_CTERM"/>
    <property type="match status" value="1"/>
</dbReference>
<dbReference type="InterPro" id="IPR035986">
    <property type="entry name" value="PKD_dom_sf"/>
</dbReference>
<dbReference type="SMART" id="SM00089">
    <property type="entry name" value="PKD"/>
    <property type="match status" value="6"/>
</dbReference>
<organism evidence="3 4">
    <name type="scientific">Brumimicrobium salinarum</name>
    <dbReference type="NCBI Taxonomy" id="2058658"/>
    <lineage>
        <taxon>Bacteria</taxon>
        <taxon>Pseudomonadati</taxon>
        <taxon>Bacteroidota</taxon>
        <taxon>Flavobacteriia</taxon>
        <taxon>Flavobacteriales</taxon>
        <taxon>Crocinitomicaceae</taxon>
        <taxon>Brumimicrobium</taxon>
    </lineage>
</organism>
<feature type="domain" description="PKD" evidence="2">
    <location>
        <begin position="892"/>
        <end position="952"/>
    </location>
</feature>
<dbReference type="PROSITE" id="PS50093">
    <property type="entry name" value="PKD"/>
    <property type="match status" value="5"/>
</dbReference>
<evidence type="ECO:0000259" key="2">
    <source>
        <dbReference type="PROSITE" id="PS50093"/>
    </source>
</evidence>
<comment type="caution">
    <text evidence="3">The sequence shown here is derived from an EMBL/GenBank/DDBJ whole genome shotgun (WGS) entry which is preliminary data.</text>
</comment>
<feature type="domain" description="PKD" evidence="2">
    <location>
        <begin position="819"/>
        <end position="866"/>
    </location>
</feature>
<dbReference type="Proteomes" id="UP000236654">
    <property type="component" value="Unassembled WGS sequence"/>
</dbReference>
<feature type="domain" description="PKD" evidence="2">
    <location>
        <begin position="649"/>
        <end position="690"/>
    </location>
</feature>
<dbReference type="RefSeq" id="WP_101333788.1">
    <property type="nucleotide sequence ID" value="NZ_PJNI01000003.1"/>
</dbReference>
<keyword evidence="1" id="KW-0732">Signal</keyword>
<dbReference type="SUPFAM" id="SSF49299">
    <property type="entry name" value="PKD domain"/>
    <property type="match status" value="6"/>
</dbReference>
<dbReference type="Gene3D" id="2.60.40.10">
    <property type="entry name" value="Immunoglobulins"/>
    <property type="match status" value="7"/>
</dbReference>
<name>A0A2I0R409_9FLAO</name>
<dbReference type="InterPro" id="IPR013783">
    <property type="entry name" value="Ig-like_fold"/>
</dbReference>
<dbReference type="InterPro" id="IPR022409">
    <property type="entry name" value="PKD/Chitinase_dom"/>
</dbReference>
<protein>
    <recommendedName>
        <fullName evidence="2">PKD domain-containing protein</fullName>
    </recommendedName>
</protein>
<accession>A0A2I0R409</accession>
<evidence type="ECO:0000313" key="4">
    <source>
        <dbReference type="Proteomes" id="UP000236654"/>
    </source>
</evidence>
<dbReference type="CDD" id="cd00146">
    <property type="entry name" value="PKD"/>
    <property type="match status" value="5"/>
</dbReference>
<evidence type="ECO:0000256" key="1">
    <source>
        <dbReference type="SAM" id="SignalP"/>
    </source>
</evidence>
<dbReference type="OrthoDB" id="7794186at2"/>
<feature type="domain" description="PKD" evidence="2">
    <location>
        <begin position="719"/>
        <end position="779"/>
    </location>
</feature>
<feature type="signal peptide" evidence="1">
    <location>
        <begin position="1"/>
        <end position="22"/>
    </location>
</feature>
<dbReference type="Pfam" id="PF18911">
    <property type="entry name" value="PKD_4"/>
    <property type="match status" value="5"/>
</dbReference>